<sequence length="1571" mass="172989">MAYREPSTAGLTAVIERALEACAPSDRELVAAFVPELLGEIDDDELAHLPVDELAATCLAHLKLGRVRGRAQTLVEVRSGSGESRSVLLVVTDDAPFLVDTVRLVLERHGLAIHLMVHPMIDVARGSNDELVGVTVGAQREAWTQMEIDRCPDAEVAVVEAEVRAAIARVYLAVNDVDAMRACAAAVAEQLLEGPGIGRSVSEADQVSKFLGWLARQHFVFLGAALYDIRDGQLQVVDHSQLGLMRANDVADPMFSGGDDLVSIVRADAEVDVHRQARPVCVAVRRFDANGVVVGEQRFVGLFSAAAYRVSISSIPLIRERVAWVVSRSKVDPTSHTGRALRTVLETFPRDELFEIGRNELAEVCSTIVSLQDRSIVRVLELRSPVSGWQTLAVYLPRVRLAPETPLRVAQRVAALANAERMEFDTFVSTGALARITVNIRRSEPVDDAELALLGADIDAFTQRWPDRFRDALIAEVGEQEAVRLFHSYAEHLPDEYTSVTSPAMAVLDTQRIDALLQSNGDTATAFVPMLGGAANEYRFRLYRRDVALTLAELLPYLDQLGLQAVDERPFALRVGDDSVYLYDVGVRLPDDTSLSEVVVDELQRTFRLLLSGAIESDGFNRLVLRAALTSREVEVLRAYAKYLRQTSFPFSQQFIENTLAKYPTVAELLVAYFRERFDPVAARGGDEPALLIRNRLDVELAAIPSLDEDRICRTLANLIAATLRTNAFRPAAAGGHRAVIALKFEPSLIADLVQPKPMFEIWVCSPRVEGVHLRSGRIARGGIRWSDRREDFRTEVLGLMKAQVVKNAVIVPAGAKGGFVVKRPPAQSDALRSEVVACYRDFIAGLLDLTDNYVGATIVGPPHTVRYDGDDPYLVVAADKGTASFSDIANEIAAAYDFWLGDAFASGGSVGYDHKAMAITARGAWQSVRRHAQVIGLDADTDKLTVVGIGDMSGDVFGNGLLQSQHVRLVAAFDHRHIFIDPDPDPSISFAERKRLFALVRSSWADYDSSLISDGGGVYARSDKSIALSPQIRQLLAVSESEMAPGQLISAILRAPVDLLWNGGIGTYVKAANETHADVGDRANDGVRINGGELRCRIVGEGGNLGFTQLGRVEYALSGGLINTDAIDNSAGVDCSDHEVNIKILLNGCVQRGELSLADRNQLLREMTTEVGELVLDDNRAQTLALTIARRQSFSMINVHTRYLQLLESEGWLNRALEFLPTDRQIAERQAAGMGLTTPEFAVLLAYTKNANVTEVLQSDLPDDAFFNDDLVRYFPQPMHQRFASQILGHQLRREIVATSLVNQMVNLSGISFDHRMTEQTGASVTDIARAWVVMREVTNLPQLWRDIESIGANIKLDVQLDLLLEARRMAERGVLWLLRHRRPPIDIATTTRELASAFDAVVVRYDEFLRGRLAAITHSTWAGRLAAGVPEELAERSAVWPLLHTAFDVVEIAGRHHHPSNGVASMYWQLFDALDVLWLWEGIGGLPRSTRWETQARSALRDDLLIGLAELTEDVLRSGSDVDTWLSRNERSVARVTTMFNEVRRSDTFDITTLTVGVRQLRNLALATS</sequence>
<dbReference type="Pfam" id="PF21073">
    <property type="entry name" value="GDH_HM1"/>
    <property type="match status" value="1"/>
</dbReference>
<dbReference type="Gene3D" id="3.40.50.720">
    <property type="entry name" value="NAD(P)-binding Rossmann-like Domain"/>
    <property type="match status" value="1"/>
</dbReference>
<dbReference type="Pfam" id="PF21079">
    <property type="entry name" value="GDH_HM2"/>
    <property type="match status" value="1"/>
</dbReference>
<name>A0A6J6NC65_9ZZZZ</name>
<proteinExistence type="predicted"/>
<feature type="domain" description="NAD-specific glutamate dehydrogenase C-terminal" evidence="2">
    <location>
        <begin position="1234"/>
        <end position="1564"/>
    </location>
</feature>
<dbReference type="InterPro" id="IPR049059">
    <property type="entry name" value="NAD_Glu_DH_HM1"/>
</dbReference>
<dbReference type="InterPro" id="IPR049056">
    <property type="entry name" value="NAD_Glu_DH_HM3"/>
</dbReference>
<organism evidence="5">
    <name type="scientific">freshwater metagenome</name>
    <dbReference type="NCBI Taxonomy" id="449393"/>
    <lineage>
        <taxon>unclassified sequences</taxon>
        <taxon>metagenomes</taxon>
        <taxon>ecological metagenomes</taxon>
    </lineage>
</organism>
<dbReference type="InterPro" id="IPR049058">
    <property type="entry name" value="NAD_Glu_DH_HM2"/>
</dbReference>
<gene>
    <name evidence="5" type="ORF">UFOPK2366_00395</name>
</gene>
<dbReference type="InterPro" id="IPR046346">
    <property type="entry name" value="Aminoacid_DH-like_N_sf"/>
</dbReference>
<dbReference type="Pfam" id="PF21077">
    <property type="entry name" value="GDH_ACT3"/>
    <property type="match status" value="1"/>
</dbReference>
<evidence type="ECO:0000259" key="4">
    <source>
        <dbReference type="Pfam" id="PF21077"/>
    </source>
</evidence>
<dbReference type="InterPro" id="IPR048381">
    <property type="entry name" value="GDH_C"/>
</dbReference>
<evidence type="ECO:0000259" key="1">
    <source>
        <dbReference type="Pfam" id="PF05088"/>
    </source>
</evidence>
<dbReference type="PANTHER" id="PTHR43403:SF1">
    <property type="entry name" value="NAD-SPECIFIC GLUTAMATE DEHYDROGENASE"/>
    <property type="match status" value="1"/>
</dbReference>
<evidence type="ECO:0000259" key="2">
    <source>
        <dbReference type="Pfam" id="PF21074"/>
    </source>
</evidence>
<dbReference type="InterPro" id="IPR024727">
    <property type="entry name" value="NAD_Glu_DH_N_ACT1"/>
</dbReference>
<dbReference type="InterPro" id="IPR049064">
    <property type="entry name" value="NAD_Glu_DH_ACT3"/>
</dbReference>
<dbReference type="Pfam" id="PF21074">
    <property type="entry name" value="GDH_C"/>
    <property type="match status" value="1"/>
</dbReference>
<dbReference type="InterPro" id="IPR007780">
    <property type="entry name" value="NAD_Glu_DH_bac"/>
</dbReference>
<protein>
    <submittedName>
        <fullName evidence="5">Unannotated protein</fullName>
    </submittedName>
</protein>
<feature type="domain" description="NAD-glutamate dehydrogenase N-terminal ACT1" evidence="3">
    <location>
        <begin position="33"/>
        <end position="158"/>
    </location>
</feature>
<dbReference type="EMBL" id="CAEZXM010000051">
    <property type="protein sequence ID" value="CAB4684221.1"/>
    <property type="molecule type" value="Genomic_DNA"/>
</dbReference>
<evidence type="ECO:0000259" key="3">
    <source>
        <dbReference type="Pfam" id="PF21075"/>
    </source>
</evidence>
<dbReference type="Pfam" id="PF21078">
    <property type="entry name" value="GDH_HM3"/>
    <property type="match status" value="1"/>
</dbReference>
<dbReference type="PANTHER" id="PTHR43403">
    <property type="entry name" value="NAD-SPECIFIC GLUTAMATE DEHYDROGENASE"/>
    <property type="match status" value="1"/>
</dbReference>
<feature type="domain" description="NAD-glutamate dehydrogenase catalytic" evidence="1">
    <location>
        <begin position="699"/>
        <end position="1189"/>
    </location>
</feature>
<dbReference type="SUPFAM" id="SSF51735">
    <property type="entry name" value="NAD(P)-binding Rossmann-fold domains"/>
    <property type="match status" value="1"/>
</dbReference>
<dbReference type="GO" id="GO:0004069">
    <property type="term" value="F:L-aspartate:2-oxoglutarate aminotransferase activity"/>
    <property type="evidence" value="ECO:0007669"/>
    <property type="project" value="InterPro"/>
</dbReference>
<dbReference type="GO" id="GO:0006538">
    <property type="term" value="P:L-glutamate catabolic process"/>
    <property type="evidence" value="ECO:0007669"/>
    <property type="project" value="InterPro"/>
</dbReference>
<accession>A0A6J6NC65</accession>
<dbReference type="GO" id="GO:0004352">
    <property type="term" value="F:glutamate dehydrogenase (NAD+) activity"/>
    <property type="evidence" value="ECO:0007669"/>
    <property type="project" value="InterPro"/>
</dbReference>
<dbReference type="InterPro" id="IPR028971">
    <property type="entry name" value="NAD-GDH_cat"/>
</dbReference>
<feature type="domain" description="NAD-glutamate dehydrogenase ACT3" evidence="4">
    <location>
        <begin position="529"/>
        <end position="595"/>
    </location>
</feature>
<dbReference type="Pfam" id="PF05088">
    <property type="entry name" value="Bac_GDH_CD"/>
    <property type="match status" value="1"/>
</dbReference>
<dbReference type="InterPro" id="IPR036291">
    <property type="entry name" value="NAD(P)-bd_dom_sf"/>
</dbReference>
<dbReference type="PIRSF" id="PIRSF036761">
    <property type="entry name" value="GDH_Mll4104"/>
    <property type="match status" value="1"/>
</dbReference>
<reference evidence="5" key="1">
    <citation type="submission" date="2020-05" db="EMBL/GenBank/DDBJ databases">
        <authorList>
            <person name="Chiriac C."/>
            <person name="Salcher M."/>
            <person name="Ghai R."/>
            <person name="Kavagutti S V."/>
        </authorList>
    </citation>
    <scope>NUCLEOTIDE SEQUENCE</scope>
</reference>
<dbReference type="Pfam" id="PF21075">
    <property type="entry name" value="GDH_ACT1"/>
    <property type="match status" value="1"/>
</dbReference>
<dbReference type="SUPFAM" id="SSF53223">
    <property type="entry name" value="Aminoacid dehydrogenase-like, N-terminal domain"/>
    <property type="match status" value="1"/>
</dbReference>
<evidence type="ECO:0000313" key="5">
    <source>
        <dbReference type="EMBL" id="CAB4684221.1"/>
    </source>
</evidence>